<organism evidence="3 4">
    <name type="scientific">Crotalus adamanteus</name>
    <name type="common">Eastern diamondback rattlesnake</name>
    <dbReference type="NCBI Taxonomy" id="8729"/>
    <lineage>
        <taxon>Eukaryota</taxon>
        <taxon>Metazoa</taxon>
        <taxon>Chordata</taxon>
        <taxon>Craniata</taxon>
        <taxon>Vertebrata</taxon>
        <taxon>Euteleostomi</taxon>
        <taxon>Lepidosauria</taxon>
        <taxon>Squamata</taxon>
        <taxon>Bifurcata</taxon>
        <taxon>Unidentata</taxon>
        <taxon>Episquamata</taxon>
        <taxon>Toxicofera</taxon>
        <taxon>Serpentes</taxon>
        <taxon>Colubroidea</taxon>
        <taxon>Viperidae</taxon>
        <taxon>Crotalinae</taxon>
        <taxon>Crotalus</taxon>
    </lineage>
</organism>
<gene>
    <name evidence="3" type="ORF">NXF25_018990</name>
</gene>
<proteinExistence type="inferred from homology"/>
<dbReference type="GO" id="GO:0005634">
    <property type="term" value="C:nucleus"/>
    <property type="evidence" value="ECO:0007669"/>
    <property type="project" value="TreeGrafter"/>
</dbReference>
<dbReference type="Proteomes" id="UP001474421">
    <property type="component" value="Unassembled WGS sequence"/>
</dbReference>
<name>A0AAW1B0I6_CROAD</name>
<keyword evidence="4" id="KW-1185">Reference proteome</keyword>
<dbReference type="PANTHER" id="PTHR22574">
    <property type="match status" value="1"/>
</dbReference>
<evidence type="ECO:0000313" key="4">
    <source>
        <dbReference type="Proteomes" id="UP001474421"/>
    </source>
</evidence>
<accession>A0AAW1B0I6</accession>
<evidence type="ECO:0000259" key="2">
    <source>
        <dbReference type="Pfam" id="PF12480"/>
    </source>
</evidence>
<evidence type="ECO:0000313" key="3">
    <source>
        <dbReference type="EMBL" id="KAK9395629.1"/>
    </source>
</evidence>
<sequence>MIISREKQETMNKMPRSTALEITRLIPLELVEIFLHDTSKRQLKMQLPTGDKYYLQLCQGREGGFPL</sequence>
<dbReference type="EMBL" id="JAOTOJ010000009">
    <property type="protein sequence ID" value="KAK9395629.1"/>
    <property type="molecule type" value="Genomic_DNA"/>
</dbReference>
<evidence type="ECO:0000256" key="1">
    <source>
        <dbReference type="ARBA" id="ARBA00038379"/>
    </source>
</evidence>
<comment type="caution">
    <text evidence="3">The sequence shown here is derived from an EMBL/GenBank/DDBJ whole genome shotgun (WGS) entry which is preliminary data.</text>
</comment>
<comment type="similarity">
    <text evidence="1">Belongs to the GARIN family.</text>
</comment>
<feature type="domain" description="Golgi associated RAB2 interactor protein-like Rab2B-binding" evidence="2">
    <location>
        <begin position="20"/>
        <end position="59"/>
    </location>
</feature>
<dbReference type="InterPro" id="IPR022168">
    <property type="entry name" value="GARIL-like_Rab2B-bd"/>
</dbReference>
<protein>
    <submittedName>
        <fullName evidence="3">FAM71B: Protein FAM71B</fullName>
    </submittedName>
</protein>
<reference evidence="3 4" key="1">
    <citation type="journal article" date="2024" name="Proc. Natl. Acad. Sci. U.S.A.">
        <title>The genetic regulatory architecture and epigenomic basis for age-related changes in rattlesnake venom.</title>
        <authorList>
            <person name="Hogan M.P."/>
            <person name="Holding M.L."/>
            <person name="Nystrom G.S."/>
            <person name="Colston T.J."/>
            <person name="Bartlett D.A."/>
            <person name="Mason A.J."/>
            <person name="Ellsworth S.A."/>
            <person name="Rautsaw R.M."/>
            <person name="Lawrence K.C."/>
            <person name="Strickland J.L."/>
            <person name="He B."/>
            <person name="Fraser P."/>
            <person name="Margres M.J."/>
            <person name="Gilbert D.M."/>
            <person name="Gibbs H.L."/>
            <person name="Parkinson C.L."/>
            <person name="Rokyta D.R."/>
        </authorList>
    </citation>
    <scope>NUCLEOTIDE SEQUENCE [LARGE SCALE GENOMIC DNA]</scope>
    <source>
        <strain evidence="3">DRR0105</strain>
    </source>
</reference>
<dbReference type="PANTHER" id="PTHR22574:SF14">
    <property type="entry name" value="INTEGRAL MEMBRANE PROTEIN"/>
    <property type="match status" value="1"/>
</dbReference>
<dbReference type="AlphaFoldDB" id="A0AAW1B0I6"/>
<dbReference type="Pfam" id="PF12480">
    <property type="entry name" value="GARIL_Rab2_bd"/>
    <property type="match status" value="1"/>
</dbReference>